<feature type="compositionally biased region" description="Polar residues" evidence="1">
    <location>
        <begin position="361"/>
        <end position="372"/>
    </location>
</feature>
<feature type="compositionally biased region" description="Basic and acidic residues" evidence="1">
    <location>
        <begin position="343"/>
        <end position="358"/>
    </location>
</feature>
<comment type="caution">
    <text evidence="2">The sequence shown here is derived from an EMBL/GenBank/DDBJ whole genome shotgun (WGS) entry which is preliminary data.</text>
</comment>
<dbReference type="SUPFAM" id="SSF47240">
    <property type="entry name" value="Ferritin-like"/>
    <property type="match status" value="2"/>
</dbReference>
<dbReference type="Proteomes" id="UP000295129">
    <property type="component" value="Unassembled WGS sequence"/>
</dbReference>
<feature type="region of interest" description="Disordered" evidence="1">
    <location>
        <begin position="343"/>
        <end position="386"/>
    </location>
</feature>
<evidence type="ECO:0000313" key="3">
    <source>
        <dbReference type="Proteomes" id="UP000295129"/>
    </source>
</evidence>
<keyword evidence="3" id="KW-1185">Reference proteome</keyword>
<sequence>MDLLAHTGVPLEDQMLTWREMAGKPISKLDDDAFTRVRVILMNALELDAMRLQDSGARNEADLRLSLACVRRIEQHQATAVSWMLSADHSALEATVACEQVAVELTAAIAQHEQDPYLAQVYRFGLLENLDRLYRYAALLDRLEGKDANNILQGYTDIVPGRPTPETHRAPRDDLRRPSGPKARLASRLHMILVAAAALRARDYYMTVGPAFADPVARELYAEIASCGEQHATQYGTLLAPGRTFLENWLLHEAAEVYAYLSCAQSESNPRIRAVWERFCDYELGQLQHVGELMRRHEHRDPAELLAPGLPAPLEFRNQRDFVRDVLSEEVHLRARDSGFVDRGGESAESLDYRRRVNADGSPSTQVAQSYHWTAGTELNRPRPPS</sequence>
<evidence type="ECO:0000256" key="1">
    <source>
        <dbReference type="SAM" id="MobiDB-lite"/>
    </source>
</evidence>
<dbReference type="OrthoDB" id="1836949at2"/>
<dbReference type="InterPro" id="IPR009078">
    <property type="entry name" value="Ferritin-like_SF"/>
</dbReference>
<proteinExistence type="predicted"/>
<dbReference type="EMBL" id="SNVV01000003">
    <property type="protein sequence ID" value="TDN55935.1"/>
    <property type="molecule type" value="Genomic_DNA"/>
</dbReference>
<evidence type="ECO:0000313" key="2">
    <source>
        <dbReference type="EMBL" id="TDN55935.1"/>
    </source>
</evidence>
<reference evidence="2 3" key="1">
    <citation type="submission" date="2019-03" db="EMBL/GenBank/DDBJ databases">
        <title>Genomic Encyclopedia of Type Strains, Phase IV (KMG-IV): sequencing the most valuable type-strain genomes for metagenomic binning, comparative biology and taxonomic classification.</title>
        <authorList>
            <person name="Goeker M."/>
        </authorList>
    </citation>
    <scope>NUCLEOTIDE SEQUENCE [LARGE SCALE GENOMIC DNA]</scope>
    <source>
        <strain evidence="2 3">DSM 12121</strain>
    </source>
</reference>
<feature type="compositionally biased region" description="Basic and acidic residues" evidence="1">
    <location>
        <begin position="165"/>
        <end position="177"/>
    </location>
</feature>
<protein>
    <submittedName>
        <fullName evidence="2">Uncharacterized protein</fullName>
    </submittedName>
</protein>
<dbReference type="AlphaFoldDB" id="A0A4R6ECQ4"/>
<accession>A0A4R6ECQ4</accession>
<dbReference type="RefSeq" id="WP_133589253.1">
    <property type="nucleotide sequence ID" value="NZ_SNVV01000003.1"/>
</dbReference>
<gene>
    <name evidence="2" type="ORF">C7389_103273</name>
</gene>
<organism evidence="2 3">
    <name type="scientific">Azoarcus indigens</name>
    <dbReference type="NCBI Taxonomy" id="29545"/>
    <lineage>
        <taxon>Bacteria</taxon>
        <taxon>Pseudomonadati</taxon>
        <taxon>Pseudomonadota</taxon>
        <taxon>Betaproteobacteria</taxon>
        <taxon>Rhodocyclales</taxon>
        <taxon>Zoogloeaceae</taxon>
        <taxon>Azoarcus</taxon>
    </lineage>
</organism>
<name>A0A4R6ECQ4_9RHOO</name>
<feature type="region of interest" description="Disordered" evidence="1">
    <location>
        <begin position="155"/>
        <end position="180"/>
    </location>
</feature>